<protein>
    <submittedName>
        <fullName evidence="1">Uncharacterized protein</fullName>
    </submittedName>
</protein>
<organism evidence="1">
    <name type="scientific">marine sediment metagenome</name>
    <dbReference type="NCBI Taxonomy" id="412755"/>
    <lineage>
        <taxon>unclassified sequences</taxon>
        <taxon>metagenomes</taxon>
        <taxon>ecological metagenomes</taxon>
    </lineage>
</organism>
<evidence type="ECO:0000313" key="1">
    <source>
        <dbReference type="EMBL" id="KKN54429.1"/>
    </source>
</evidence>
<proteinExistence type="predicted"/>
<reference evidence="1" key="1">
    <citation type="journal article" date="2015" name="Nature">
        <title>Complex archaea that bridge the gap between prokaryotes and eukaryotes.</title>
        <authorList>
            <person name="Spang A."/>
            <person name="Saw J.H."/>
            <person name="Jorgensen S.L."/>
            <person name="Zaremba-Niedzwiedzka K."/>
            <person name="Martijn J."/>
            <person name="Lind A.E."/>
            <person name="van Eijk R."/>
            <person name="Schleper C."/>
            <person name="Guy L."/>
            <person name="Ettema T.J."/>
        </authorList>
    </citation>
    <scope>NUCLEOTIDE SEQUENCE</scope>
</reference>
<name>A0A0F9RI26_9ZZZZ</name>
<dbReference type="Gene3D" id="2.60.120.260">
    <property type="entry name" value="Galactose-binding domain-like"/>
    <property type="match status" value="1"/>
</dbReference>
<sequence length="288" mass="30960">MSFAAEFRSMMPHRVTVEAVGSIDDAHKVTYDAPTDWQARVVEKQQQVIDRQGREVVGTHIVWIAPDATTGLVPVINAEARVTLPDGSQHPVLTVEVYHDDMGAPAKLPTNLVANPRFITDLTGWITTGIGTNTNARDTGRSMIGNASLLATYQDTALLAEYDYGAVVGDLTAAEYRYEAWCWIPDSWDGGNLQLGVSGLASVTLGTQADTDDDLRARWQRASLLFTPDSGDVAGATLRVSAASAPTAGQTVYIDNVELLLAADRTDPSVAIHHMKITLGDVTGRVRG</sequence>
<comment type="caution">
    <text evidence="1">The sequence shown here is derived from an EMBL/GenBank/DDBJ whole genome shotgun (WGS) entry which is preliminary data.</text>
</comment>
<dbReference type="AlphaFoldDB" id="A0A0F9RI26"/>
<dbReference type="EMBL" id="LAZR01000929">
    <property type="protein sequence ID" value="KKN54429.1"/>
    <property type="molecule type" value="Genomic_DNA"/>
</dbReference>
<gene>
    <name evidence="1" type="ORF">LCGC14_0592270</name>
</gene>
<accession>A0A0F9RI26</accession>